<protein>
    <recommendedName>
        <fullName evidence="3">Phage major capsid protein</fullName>
    </recommendedName>
</protein>
<evidence type="ECO:0000313" key="2">
    <source>
        <dbReference type="Proteomes" id="UP000318010"/>
    </source>
</evidence>
<name>A0A563U6C5_9SPHI</name>
<evidence type="ECO:0008006" key="3">
    <source>
        <dbReference type="Google" id="ProtNLM"/>
    </source>
</evidence>
<dbReference type="Proteomes" id="UP000318010">
    <property type="component" value="Unassembled WGS sequence"/>
</dbReference>
<sequence>MLRDSANNKNIKLKMGYNISALPTFQTEGKAFVVKSILESQTIKMLNDAGSFDPTAKGINSIQLLDTDVVIQDGQACGFNANGGAVLSQATLTIKPLKINQEYCSRDLEKTWAKGELQKGQDYTDMAFYSDIAELNSKKASLELEKMVWQGDTGLTQSSSLKMIDGFIKQIKAGSYVNLSGATGSTTLQKLQKVYSLMPIEVRTQDDFRIFVGKDVFDQYVADLAEKNLFNLPEEGTILGTTGKYVAVNGLNGGHVVAARLRNLQSGGEMTDIDFKSWYSNDDDTVKISSRFSLGVVPVYVNEIGYGKF</sequence>
<keyword evidence="2" id="KW-1185">Reference proteome</keyword>
<gene>
    <name evidence="1" type="ORF">FPZ42_07655</name>
</gene>
<evidence type="ECO:0000313" key="1">
    <source>
        <dbReference type="EMBL" id="TWR26901.1"/>
    </source>
</evidence>
<accession>A0A563U6C5</accession>
<comment type="caution">
    <text evidence="1">The sequence shown here is derived from an EMBL/GenBank/DDBJ whole genome shotgun (WGS) entry which is preliminary data.</text>
</comment>
<dbReference type="EMBL" id="VOEI01000002">
    <property type="protein sequence ID" value="TWR26901.1"/>
    <property type="molecule type" value="Genomic_DNA"/>
</dbReference>
<organism evidence="1 2">
    <name type="scientific">Mucilaginibacter achroorhodeus</name>
    <dbReference type="NCBI Taxonomy" id="2599294"/>
    <lineage>
        <taxon>Bacteria</taxon>
        <taxon>Pseudomonadati</taxon>
        <taxon>Bacteroidota</taxon>
        <taxon>Sphingobacteriia</taxon>
        <taxon>Sphingobacteriales</taxon>
        <taxon>Sphingobacteriaceae</taxon>
        <taxon>Mucilaginibacter</taxon>
    </lineage>
</organism>
<reference evidence="1 2" key="1">
    <citation type="submission" date="2019-07" db="EMBL/GenBank/DDBJ databases">
        <authorList>
            <person name="Kim J."/>
        </authorList>
    </citation>
    <scope>NUCLEOTIDE SEQUENCE [LARGE SCALE GENOMIC DNA]</scope>
    <source>
        <strain evidence="1 2">MJ1a</strain>
    </source>
</reference>
<dbReference type="RefSeq" id="WP_186458715.1">
    <property type="nucleotide sequence ID" value="NZ_VOEI01000002.1"/>
</dbReference>
<proteinExistence type="predicted"/>
<dbReference type="AlphaFoldDB" id="A0A563U6C5"/>